<dbReference type="Pfam" id="PF02515">
    <property type="entry name" value="CoA_transf_3"/>
    <property type="match status" value="1"/>
</dbReference>
<dbReference type="PANTHER" id="PTHR48207">
    <property type="entry name" value="SUCCINATE--HYDROXYMETHYLGLUTARATE COA-TRANSFERASE"/>
    <property type="match status" value="1"/>
</dbReference>
<evidence type="ECO:0000256" key="1">
    <source>
        <dbReference type="ARBA" id="ARBA00022679"/>
    </source>
</evidence>
<dbReference type="AlphaFoldDB" id="A0A1C3RJR1"/>
<dbReference type="Proteomes" id="UP000231658">
    <property type="component" value="Unassembled WGS sequence"/>
</dbReference>
<dbReference type="InterPro" id="IPR044855">
    <property type="entry name" value="CoA-Trfase_III_dom3_sf"/>
</dbReference>
<evidence type="ECO:0000313" key="2">
    <source>
        <dbReference type="EMBL" id="SCA57522.1"/>
    </source>
</evidence>
<dbReference type="InterPro" id="IPR050483">
    <property type="entry name" value="CoA-transferase_III_domain"/>
</dbReference>
<dbReference type="RefSeq" id="WP_069189553.1">
    <property type="nucleotide sequence ID" value="NZ_FLYE01000045.1"/>
</dbReference>
<dbReference type="SUPFAM" id="SSF89796">
    <property type="entry name" value="CoA-transferase family III (CaiB/BaiF)"/>
    <property type="match status" value="1"/>
</dbReference>
<dbReference type="OrthoDB" id="9806585at2"/>
<dbReference type="InterPro" id="IPR003673">
    <property type="entry name" value="CoA-Trfase_fam_III"/>
</dbReference>
<evidence type="ECO:0000313" key="3">
    <source>
        <dbReference type="Proteomes" id="UP000231658"/>
    </source>
</evidence>
<accession>A0A1C3RJR1</accession>
<dbReference type="STRING" id="1867952.MTBPR1_60035"/>
<keyword evidence="1" id="KW-0808">Transferase</keyword>
<dbReference type="GO" id="GO:0008410">
    <property type="term" value="F:CoA-transferase activity"/>
    <property type="evidence" value="ECO:0007669"/>
    <property type="project" value="TreeGrafter"/>
</dbReference>
<name>A0A1C3RJR1_9PROT</name>
<dbReference type="InterPro" id="IPR023606">
    <property type="entry name" value="CoA-Trfase_III_dom_1_sf"/>
</dbReference>
<protein>
    <recommendedName>
        <fullName evidence="4">L-carnitine dehydratase/bile acid-inducible protein F</fullName>
    </recommendedName>
</protein>
<reference evidence="2 3" key="1">
    <citation type="submission" date="2016-07" db="EMBL/GenBank/DDBJ databases">
        <authorList>
            <person name="Lefevre C.T."/>
        </authorList>
    </citation>
    <scope>NUCLEOTIDE SEQUENCE [LARGE SCALE GENOMIC DNA]</scope>
    <source>
        <strain evidence="2">PR1</strain>
    </source>
</reference>
<dbReference type="Gene3D" id="3.40.50.10540">
    <property type="entry name" value="Crotonobetainyl-coa:carnitine coa-transferase, domain 1"/>
    <property type="match status" value="1"/>
</dbReference>
<gene>
    <name evidence="2" type="ORF">MTBPR1_60035</name>
</gene>
<proteinExistence type="predicted"/>
<sequence length="376" mass="40619">MSKPLDGLLVVALEQAVAAPYCSGRLCDAGARVIKIERAEGDFARHYDYVVHGESANFVWLNKGKESLVLNIKDKEDSALLERLLAKADVFIQNLAPGATKRAGFGSEDLRARYPRLITCDISGYGEEGPASQMKAYDLLVQAETGLCSLTGVPEAPGRVGVSVCDIAAGMNAYQSVLEAIIQRGVTGKGCGLSVSLFDGMADWMTVPLLYQEYAGKAPERLGLRHPSIAPYGAFCTKDDMQVVISIQNEREWARFAKDILDQESWANEGPFKDGVSRVANRAALDQAVQDVFACYIADEICEKLLKNKIAFGRVNGVEGLSKHPALRKITVDSPSGPIELPAPPAKMTGRDHTYGAIPAIGSHCEAIRKEFAENG</sequence>
<dbReference type="EMBL" id="FLYE01000045">
    <property type="protein sequence ID" value="SCA57522.1"/>
    <property type="molecule type" value="Genomic_DNA"/>
</dbReference>
<keyword evidence="3" id="KW-1185">Reference proteome</keyword>
<evidence type="ECO:0008006" key="4">
    <source>
        <dbReference type="Google" id="ProtNLM"/>
    </source>
</evidence>
<organism evidence="2 3">
    <name type="scientific">Candidatus Terasakiella magnetica</name>
    <dbReference type="NCBI Taxonomy" id="1867952"/>
    <lineage>
        <taxon>Bacteria</taxon>
        <taxon>Pseudomonadati</taxon>
        <taxon>Pseudomonadota</taxon>
        <taxon>Alphaproteobacteria</taxon>
        <taxon>Rhodospirillales</taxon>
        <taxon>Terasakiellaceae</taxon>
        <taxon>Terasakiella</taxon>
    </lineage>
</organism>
<dbReference type="Gene3D" id="3.30.1540.10">
    <property type="entry name" value="formyl-coa transferase, domain 3"/>
    <property type="match status" value="1"/>
</dbReference>
<dbReference type="PANTHER" id="PTHR48207:SF3">
    <property type="entry name" value="SUCCINATE--HYDROXYMETHYLGLUTARATE COA-TRANSFERASE"/>
    <property type="match status" value="1"/>
</dbReference>